<organism evidence="2 3">
    <name type="scientific">Staphylococcus ratti</name>
    <dbReference type="NCBI Taxonomy" id="2892440"/>
    <lineage>
        <taxon>Bacteria</taxon>
        <taxon>Bacillati</taxon>
        <taxon>Bacillota</taxon>
        <taxon>Bacilli</taxon>
        <taxon>Bacillales</taxon>
        <taxon>Staphylococcaceae</taxon>
        <taxon>Staphylococcus</taxon>
    </lineage>
</organism>
<protein>
    <recommendedName>
        <fullName evidence="4">DUF1093 domain-containing protein</fullName>
    </recommendedName>
</protein>
<evidence type="ECO:0008006" key="4">
    <source>
        <dbReference type="Google" id="ProtNLM"/>
    </source>
</evidence>
<dbReference type="InterPro" id="IPR036166">
    <property type="entry name" value="YxeA-like_sf"/>
</dbReference>
<dbReference type="RefSeq" id="WP_229291769.1">
    <property type="nucleotide sequence ID" value="NZ_CP086654.1"/>
</dbReference>
<feature type="transmembrane region" description="Helical" evidence="1">
    <location>
        <begin position="6"/>
        <end position="24"/>
    </location>
</feature>
<dbReference type="EMBL" id="CP086654">
    <property type="protein sequence ID" value="UEX89265.1"/>
    <property type="molecule type" value="Genomic_DNA"/>
</dbReference>
<dbReference type="Proteomes" id="UP001197626">
    <property type="component" value="Chromosome"/>
</dbReference>
<dbReference type="Gene3D" id="2.40.50.480">
    <property type="match status" value="1"/>
</dbReference>
<reference evidence="2 3" key="1">
    <citation type="journal article" date="2022" name="Pathogens">
        <title>Staphylococcus ratti sp. nov. Isolated from a Lab Rat.</title>
        <authorList>
            <person name="Kovarovic V."/>
            <person name="Sedlacek I."/>
            <person name="Petras P."/>
            <person name="Kralova S."/>
            <person name="Maslanova I."/>
            <person name="Svec P."/>
            <person name="Neumann-Schaal M."/>
            <person name="Botka T."/>
            <person name="Gelbicova T."/>
            <person name="Stankova E."/>
            <person name="Doskar J."/>
            <person name="Pantucek R."/>
        </authorList>
    </citation>
    <scope>NUCLEOTIDE SEQUENCE [LARGE SCALE GENOMIC DNA]</scope>
    <source>
        <strain evidence="2 3">CCM 9025</strain>
    </source>
</reference>
<proteinExistence type="predicted"/>
<keyword evidence="1" id="KW-0472">Membrane</keyword>
<gene>
    <name evidence="2" type="ORF">LN051_06675</name>
</gene>
<keyword evidence="1" id="KW-1133">Transmembrane helix</keyword>
<dbReference type="SUPFAM" id="SSF159121">
    <property type="entry name" value="BC4932-like"/>
    <property type="match status" value="1"/>
</dbReference>
<keyword evidence="3" id="KW-1185">Reference proteome</keyword>
<keyword evidence="1" id="KW-0812">Transmembrane</keyword>
<sequence>MGKLKFIIGGFSVIALIGIVYLIGSATNLNAEEVYYGKVDEKRKLTTIYSEDDQHDFGNTDNNKEFKSGDFVKVVYTDNKGVIVETKKVQENDIPKEIRNKIN</sequence>
<evidence type="ECO:0000313" key="3">
    <source>
        <dbReference type="Proteomes" id="UP001197626"/>
    </source>
</evidence>
<name>A0ABY3PAD2_9STAP</name>
<evidence type="ECO:0000256" key="1">
    <source>
        <dbReference type="SAM" id="Phobius"/>
    </source>
</evidence>
<evidence type="ECO:0000313" key="2">
    <source>
        <dbReference type="EMBL" id="UEX89265.1"/>
    </source>
</evidence>
<accession>A0ABY3PAD2</accession>